<reference evidence="2 3" key="1">
    <citation type="submission" date="2020-07" db="EMBL/GenBank/DDBJ databases">
        <title>Complete genome sequence of Mycolicibacterium litorale like strain isolated from cardiac implantable electronic device infection.</title>
        <authorList>
            <person name="Fukano H."/>
            <person name="Miyama H."/>
            <person name="Hoshino Y."/>
        </authorList>
    </citation>
    <scope>NUCLEOTIDE SEQUENCE [LARGE SCALE GENOMIC DNA]</scope>
    <source>
        <strain evidence="2 3">NIIDNTM18</strain>
    </source>
</reference>
<gene>
    <name evidence="2" type="ORF">NIIDNTM18_48150</name>
</gene>
<dbReference type="NCBIfam" id="NF041390">
    <property type="entry name" value="TadE_Rv3655c"/>
    <property type="match status" value="1"/>
</dbReference>
<dbReference type="AlphaFoldDB" id="A0A6S6PD02"/>
<dbReference type="InterPro" id="IPR049790">
    <property type="entry name" value="Rv3655c/TadE"/>
</dbReference>
<evidence type="ECO:0000313" key="3">
    <source>
        <dbReference type="Proteomes" id="UP000515734"/>
    </source>
</evidence>
<keyword evidence="1" id="KW-0812">Transmembrane</keyword>
<protein>
    <recommendedName>
        <fullName evidence="4">Pilus biosynthesis protein TadE</fullName>
    </recommendedName>
</protein>
<sequence>MSDDSGGATVEAAFAIAAVVSVLAICAAGLSAVGAQVRCIDAAREAARLAARGDERSATQVAGRIAPEGAAVDLRWDGDLVVARVSTRAPMLFGATIGARAVAVAEPGVR</sequence>
<evidence type="ECO:0008006" key="4">
    <source>
        <dbReference type="Google" id="ProtNLM"/>
    </source>
</evidence>
<organism evidence="2 3">
    <name type="scientific">Mycolicibacterium litorale</name>
    <dbReference type="NCBI Taxonomy" id="758802"/>
    <lineage>
        <taxon>Bacteria</taxon>
        <taxon>Bacillati</taxon>
        <taxon>Actinomycetota</taxon>
        <taxon>Actinomycetes</taxon>
        <taxon>Mycobacteriales</taxon>
        <taxon>Mycobacteriaceae</taxon>
        <taxon>Mycolicibacterium</taxon>
    </lineage>
</organism>
<dbReference type="Proteomes" id="UP000515734">
    <property type="component" value="Chromosome"/>
</dbReference>
<evidence type="ECO:0000313" key="2">
    <source>
        <dbReference type="EMBL" id="BCI55537.1"/>
    </source>
</evidence>
<dbReference type="RefSeq" id="WP_185293238.1">
    <property type="nucleotide sequence ID" value="NZ_AP023287.1"/>
</dbReference>
<evidence type="ECO:0000256" key="1">
    <source>
        <dbReference type="SAM" id="Phobius"/>
    </source>
</evidence>
<name>A0A6S6PD02_9MYCO</name>
<keyword evidence="1" id="KW-1133">Transmembrane helix</keyword>
<feature type="transmembrane region" description="Helical" evidence="1">
    <location>
        <begin position="12"/>
        <end position="35"/>
    </location>
</feature>
<accession>A0A6S6PD02</accession>
<dbReference type="EMBL" id="AP023287">
    <property type="protein sequence ID" value="BCI55537.1"/>
    <property type="molecule type" value="Genomic_DNA"/>
</dbReference>
<proteinExistence type="predicted"/>
<keyword evidence="1" id="KW-0472">Membrane</keyword>